<evidence type="ECO:0000313" key="20">
    <source>
        <dbReference type="Proteomes" id="UP001208131"/>
    </source>
</evidence>
<keyword evidence="6 16" id="KW-0808">Transferase</keyword>
<dbReference type="GO" id="GO:0005524">
    <property type="term" value="F:ATP binding"/>
    <property type="evidence" value="ECO:0007669"/>
    <property type="project" value="UniProtKB-KW"/>
</dbReference>
<reference evidence="19 20" key="1">
    <citation type="journal article" date="2021" name="ISME Commun">
        <title>Automated analysis of genomic sequences facilitates high-throughput and comprehensive description of bacteria.</title>
        <authorList>
            <person name="Hitch T.C.A."/>
        </authorList>
    </citation>
    <scope>NUCLEOTIDE SEQUENCE [LARGE SCALE GENOMIC DNA]</scope>
    <source>
        <strain evidence="19 20">Sanger_31</strain>
    </source>
</reference>
<evidence type="ECO:0000256" key="10">
    <source>
        <dbReference type="ARBA" id="ARBA00022840"/>
    </source>
</evidence>
<dbReference type="SUPFAM" id="SSF52935">
    <property type="entry name" value="PK C-terminal domain-like"/>
    <property type="match status" value="1"/>
</dbReference>
<accession>A0AAE3LGI6</accession>
<keyword evidence="12" id="KW-0630">Potassium</keyword>
<gene>
    <name evidence="19" type="primary">pyk</name>
    <name evidence="19" type="ORF">OCV57_01010</name>
</gene>
<evidence type="ECO:0000256" key="14">
    <source>
        <dbReference type="ARBA" id="ARBA00023317"/>
    </source>
</evidence>
<evidence type="ECO:0000256" key="6">
    <source>
        <dbReference type="ARBA" id="ARBA00022679"/>
    </source>
</evidence>
<comment type="similarity">
    <text evidence="3 16">Belongs to the pyruvate kinase family.</text>
</comment>
<dbReference type="InterPro" id="IPR011037">
    <property type="entry name" value="Pyrv_Knase-like_insert_dom_sf"/>
</dbReference>
<keyword evidence="13 16" id="KW-0324">Glycolysis</keyword>
<evidence type="ECO:0000259" key="17">
    <source>
        <dbReference type="Pfam" id="PF00224"/>
    </source>
</evidence>
<keyword evidence="9 16" id="KW-0418">Kinase</keyword>
<evidence type="ECO:0000256" key="9">
    <source>
        <dbReference type="ARBA" id="ARBA00022777"/>
    </source>
</evidence>
<dbReference type="GO" id="GO:0000287">
    <property type="term" value="F:magnesium ion binding"/>
    <property type="evidence" value="ECO:0007669"/>
    <property type="project" value="UniProtKB-UniRule"/>
</dbReference>
<evidence type="ECO:0000259" key="18">
    <source>
        <dbReference type="Pfam" id="PF02887"/>
    </source>
</evidence>
<dbReference type="PANTHER" id="PTHR11817">
    <property type="entry name" value="PYRUVATE KINASE"/>
    <property type="match status" value="1"/>
</dbReference>
<dbReference type="AlphaFoldDB" id="A0AAE3LGI6"/>
<feature type="domain" description="Pyruvate kinase C-terminal" evidence="18">
    <location>
        <begin position="357"/>
        <end position="469"/>
    </location>
</feature>
<dbReference type="Gene3D" id="2.40.33.10">
    <property type="entry name" value="PK beta-barrel domain-like"/>
    <property type="match status" value="1"/>
</dbReference>
<evidence type="ECO:0000256" key="16">
    <source>
        <dbReference type="RuleBase" id="RU000504"/>
    </source>
</evidence>
<comment type="pathway">
    <text evidence="2 16">Carbohydrate degradation; glycolysis; pyruvate from D-glyceraldehyde 3-phosphate: step 5/5.</text>
</comment>
<dbReference type="InterPro" id="IPR015813">
    <property type="entry name" value="Pyrv/PenolPyrv_kinase-like_dom"/>
</dbReference>
<evidence type="ECO:0000256" key="1">
    <source>
        <dbReference type="ARBA" id="ARBA00001958"/>
    </source>
</evidence>
<evidence type="ECO:0000256" key="7">
    <source>
        <dbReference type="ARBA" id="ARBA00022723"/>
    </source>
</evidence>
<dbReference type="Gene3D" id="3.20.20.60">
    <property type="entry name" value="Phosphoenolpyruvate-binding domains"/>
    <property type="match status" value="1"/>
</dbReference>
<protein>
    <recommendedName>
        <fullName evidence="5 15">Pyruvate kinase</fullName>
        <ecNumber evidence="4 15">2.7.1.40</ecNumber>
    </recommendedName>
</protein>
<evidence type="ECO:0000313" key="19">
    <source>
        <dbReference type="EMBL" id="MCU6704503.1"/>
    </source>
</evidence>
<name>A0AAE3LGI6_9FIRM</name>
<dbReference type="NCBIfam" id="NF004491">
    <property type="entry name" value="PRK05826.1"/>
    <property type="match status" value="1"/>
</dbReference>
<evidence type="ECO:0000256" key="13">
    <source>
        <dbReference type="ARBA" id="ARBA00023152"/>
    </source>
</evidence>
<dbReference type="InterPro" id="IPR036918">
    <property type="entry name" value="Pyrv_Knase_C_sf"/>
</dbReference>
<evidence type="ECO:0000256" key="3">
    <source>
        <dbReference type="ARBA" id="ARBA00008663"/>
    </source>
</evidence>
<keyword evidence="8" id="KW-0547">Nucleotide-binding</keyword>
<evidence type="ECO:0000256" key="12">
    <source>
        <dbReference type="ARBA" id="ARBA00022958"/>
    </source>
</evidence>
<evidence type="ECO:0000256" key="5">
    <source>
        <dbReference type="ARBA" id="ARBA00018587"/>
    </source>
</evidence>
<dbReference type="GO" id="GO:0016301">
    <property type="term" value="F:kinase activity"/>
    <property type="evidence" value="ECO:0007669"/>
    <property type="project" value="UniProtKB-KW"/>
</dbReference>
<dbReference type="PRINTS" id="PR01050">
    <property type="entry name" value="PYRUVTKNASE"/>
</dbReference>
<evidence type="ECO:0000256" key="11">
    <source>
        <dbReference type="ARBA" id="ARBA00022842"/>
    </source>
</evidence>
<dbReference type="NCBIfam" id="NF004978">
    <property type="entry name" value="PRK06354.1"/>
    <property type="match status" value="1"/>
</dbReference>
<dbReference type="InterPro" id="IPR040442">
    <property type="entry name" value="Pyrv_kinase-like_dom_sf"/>
</dbReference>
<evidence type="ECO:0000256" key="8">
    <source>
        <dbReference type="ARBA" id="ARBA00022741"/>
    </source>
</evidence>
<dbReference type="InterPro" id="IPR015806">
    <property type="entry name" value="Pyrv_Knase_insert_dom_sf"/>
</dbReference>
<dbReference type="GO" id="GO:0030955">
    <property type="term" value="F:potassium ion binding"/>
    <property type="evidence" value="ECO:0007669"/>
    <property type="project" value="UniProtKB-UniRule"/>
</dbReference>
<dbReference type="EC" id="2.7.1.40" evidence="4 15"/>
<comment type="catalytic activity">
    <reaction evidence="16">
        <text>pyruvate + ATP = phosphoenolpyruvate + ADP + H(+)</text>
        <dbReference type="Rhea" id="RHEA:18157"/>
        <dbReference type="ChEBI" id="CHEBI:15361"/>
        <dbReference type="ChEBI" id="CHEBI:15378"/>
        <dbReference type="ChEBI" id="CHEBI:30616"/>
        <dbReference type="ChEBI" id="CHEBI:58702"/>
        <dbReference type="ChEBI" id="CHEBI:456216"/>
        <dbReference type="EC" id="2.7.1.40"/>
    </reaction>
</comment>
<keyword evidence="20" id="KW-1185">Reference proteome</keyword>
<dbReference type="InterPro" id="IPR015793">
    <property type="entry name" value="Pyrv_Knase_brl"/>
</dbReference>
<keyword evidence="11 16" id="KW-0460">Magnesium</keyword>
<keyword evidence="10" id="KW-0067">ATP-binding</keyword>
<dbReference type="GO" id="GO:0004743">
    <property type="term" value="F:pyruvate kinase activity"/>
    <property type="evidence" value="ECO:0007669"/>
    <property type="project" value="UniProtKB-UniRule"/>
</dbReference>
<dbReference type="Pfam" id="PF02887">
    <property type="entry name" value="PK_C"/>
    <property type="match status" value="1"/>
</dbReference>
<evidence type="ECO:0000256" key="15">
    <source>
        <dbReference type="NCBIfam" id="TIGR01064"/>
    </source>
</evidence>
<dbReference type="Gene3D" id="3.40.1380.20">
    <property type="entry name" value="Pyruvate kinase, C-terminal domain"/>
    <property type="match status" value="1"/>
</dbReference>
<dbReference type="InterPro" id="IPR001697">
    <property type="entry name" value="Pyr_Knase"/>
</dbReference>
<dbReference type="SUPFAM" id="SSF51621">
    <property type="entry name" value="Phosphoenolpyruvate/pyruvate domain"/>
    <property type="match status" value="1"/>
</dbReference>
<dbReference type="EMBL" id="JAOQJZ010000001">
    <property type="protein sequence ID" value="MCU6704503.1"/>
    <property type="molecule type" value="Genomic_DNA"/>
</dbReference>
<dbReference type="FunFam" id="2.40.33.10:FF:000001">
    <property type="entry name" value="Pyruvate kinase"/>
    <property type="match status" value="1"/>
</dbReference>
<dbReference type="InterPro" id="IPR015795">
    <property type="entry name" value="Pyrv_Knase_C"/>
</dbReference>
<comment type="caution">
    <text evidence="19">The sequence shown here is derived from an EMBL/GenBank/DDBJ whole genome shotgun (WGS) entry which is preliminary data.</text>
</comment>
<proteinExistence type="inferred from homology"/>
<evidence type="ECO:0000256" key="2">
    <source>
        <dbReference type="ARBA" id="ARBA00004997"/>
    </source>
</evidence>
<dbReference type="Pfam" id="PF00224">
    <property type="entry name" value="PK"/>
    <property type="match status" value="1"/>
</dbReference>
<evidence type="ECO:0000256" key="4">
    <source>
        <dbReference type="ARBA" id="ARBA00012142"/>
    </source>
</evidence>
<comment type="cofactor">
    <cofactor evidence="1">
        <name>K(+)</name>
        <dbReference type="ChEBI" id="CHEBI:29103"/>
    </cofactor>
</comment>
<dbReference type="NCBIfam" id="TIGR01064">
    <property type="entry name" value="pyruv_kin"/>
    <property type="match status" value="1"/>
</dbReference>
<dbReference type="SUPFAM" id="SSF50800">
    <property type="entry name" value="PK beta-barrel domain-like"/>
    <property type="match status" value="1"/>
</dbReference>
<keyword evidence="7" id="KW-0479">Metal-binding</keyword>
<organism evidence="19 20">
    <name type="scientific">Hominimerdicola aceti</name>
    <dbReference type="NCBI Taxonomy" id="2981726"/>
    <lineage>
        <taxon>Bacteria</taxon>
        <taxon>Bacillati</taxon>
        <taxon>Bacillota</taxon>
        <taxon>Clostridia</taxon>
        <taxon>Eubacteriales</taxon>
        <taxon>Oscillospiraceae</taxon>
        <taxon>Hominimerdicola</taxon>
    </lineage>
</organism>
<dbReference type="RefSeq" id="WP_046439974.1">
    <property type="nucleotide sequence ID" value="NZ_JAOQJZ010000001.1"/>
</dbReference>
<feature type="domain" description="Pyruvate kinase barrel" evidence="17">
    <location>
        <begin position="1"/>
        <end position="324"/>
    </location>
</feature>
<keyword evidence="14 19" id="KW-0670">Pyruvate</keyword>
<dbReference type="Proteomes" id="UP001208131">
    <property type="component" value="Unassembled WGS sequence"/>
</dbReference>
<sequence>MKKTKIVCTIGPSTDDENIMRELMKNGMDVARFNFSHSDHSVHKARFETVCKLREELGVNIATLLDTKGPEVRLKNFKDHKPVTIKDGDTFTLTTREVEGDETICSITFPQLPKDVSVGTRILINDGNIELKALRVDNTDIVCEVIHGGVVSDHKGINVPDVNLSMPYISDADMADLEFGAKMGFDYIAASFVRTGADVIYLRKFTQSLGWFNPRIIAKIENAQGVANIDEILDAADGIMVARGDMGVEIPFEQIPAIQKELIRKAYNAGKNVITATQMLESMITNARPTRAEITDVANAIYDGSSAIMLSGETAAGKYPVEAVKTMSLIAETTEKDIDYISRFKKRADERNSSITDAISHATVTTAHDLNAVAILTVTKGGTTARTLSKFRPNCPIIALTTDDTTYHQLSLSWGIRAGVIEEKTNTDELIRHALERSVELGYLKKGDLVVITAGVPLGMSGTTNLLKVERA</sequence>